<gene>
    <name evidence="1" type="ORF">KIL84_005999</name>
</gene>
<dbReference type="AlphaFoldDB" id="A0A9D3XE76"/>
<comment type="caution">
    <text evidence="1">The sequence shown here is derived from an EMBL/GenBank/DDBJ whole genome shotgun (WGS) entry which is preliminary data.</text>
</comment>
<dbReference type="Proteomes" id="UP000827986">
    <property type="component" value="Unassembled WGS sequence"/>
</dbReference>
<name>A0A9D3XE76_9SAUR</name>
<dbReference type="EMBL" id="JAHDVG010000471">
    <property type="protein sequence ID" value="KAH1179949.1"/>
    <property type="molecule type" value="Genomic_DNA"/>
</dbReference>
<keyword evidence="2" id="KW-1185">Reference proteome</keyword>
<accession>A0A9D3XE76</accession>
<protein>
    <submittedName>
        <fullName evidence="1">Uncharacterized protein</fullName>
    </submittedName>
</protein>
<organism evidence="1 2">
    <name type="scientific">Mauremys mutica</name>
    <name type="common">yellowpond turtle</name>
    <dbReference type="NCBI Taxonomy" id="74926"/>
    <lineage>
        <taxon>Eukaryota</taxon>
        <taxon>Metazoa</taxon>
        <taxon>Chordata</taxon>
        <taxon>Craniata</taxon>
        <taxon>Vertebrata</taxon>
        <taxon>Euteleostomi</taxon>
        <taxon>Archelosauria</taxon>
        <taxon>Testudinata</taxon>
        <taxon>Testudines</taxon>
        <taxon>Cryptodira</taxon>
        <taxon>Durocryptodira</taxon>
        <taxon>Testudinoidea</taxon>
        <taxon>Geoemydidae</taxon>
        <taxon>Geoemydinae</taxon>
        <taxon>Mauremys</taxon>
    </lineage>
</organism>
<proteinExistence type="predicted"/>
<evidence type="ECO:0000313" key="2">
    <source>
        <dbReference type="Proteomes" id="UP000827986"/>
    </source>
</evidence>
<reference evidence="1" key="1">
    <citation type="submission" date="2021-09" db="EMBL/GenBank/DDBJ databases">
        <title>The genome of Mauremys mutica provides insights into the evolution of semi-aquatic lifestyle.</title>
        <authorList>
            <person name="Gong S."/>
            <person name="Gao Y."/>
        </authorList>
    </citation>
    <scope>NUCLEOTIDE SEQUENCE</scope>
    <source>
        <strain evidence="1">MM-2020</strain>
        <tissue evidence="1">Muscle</tissue>
    </source>
</reference>
<sequence length="102" mass="11361">MCSVVLSITWVHVFYNIIGQPQDGAVTIVLPVLLTECIGNLEECCVVVVVHFFLSSVKWVLSAAVSLMDYNFYRNSCCPHLVPAKVNKITPRFPNLALCFTL</sequence>
<evidence type="ECO:0000313" key="1">
    <source>
        <dbReference type="EMBL" id="KAH1179949.1"/>
    </source>
</evidence>